<keyword evidence="14" id="KW-1185">Reference proteome</keyword>
<comment type="subcellular location">
    <subcellularLocation>
        <location evidence="2">Cell membrane</location>
        <topology evidence="2">Multi-pass membrane protein</topology>
    </subcellularLocation>
</comment>
<keyword evidence="8 11" id="KW-1133">Transmembrane helix</keyword>
<evidence type="ECO:0000256" key="3">
    <source>
        <dbReference type="ARBA" id="ARBA00012438"/>
    </source>
</evidence>
<evidence type="ECO:0000256" key="10">
    <source>
        <dbReference type="ARBA" id="ARBA00023136"/>
    </source>
</evidence>
<dbReference type="PANTHER" id="PTHR45453:SF2">
    <property type="entry name" value="HISTIDINE KINASE"/>
    <property type="match status" value="1"/>
</dbReference>
<evidence type="ECO:0000256" key="8">
    <source>
        <dbReference type="ARBA" id="ARBA00022989"/>
    </source>
</evidence>
<reference evidence="13 14" key="1">
    <citation type="submission" date="2018-08" db="EMBL/GenBank/DDBJ databases">
        <title>A genome reference for cultivated species of the human gut microbiota.</title>
        <authorList>
            <person name="Zou Y."/>
            <person name="Xue W."/>
            <person name="Luo G."/>
        </authorList>
    </citation>
    <scope>NUCLEOTIDE SEQUENCE [LARGE SCALE GENOMIC DNA]</scope>
    <source>
        <strain evidence="13 14">OF01-3</strain>
    </source>
</reference>
<keyword evidence="9" id="KW-0902">Two-component regulatory system</keyword>
<keyword evidence="10 11" id="KW-0472">Membrane</keyword>
<dbReference type="InterPro" id="IPR050351">
    <property type="entry name" value="BphY/WalK/GraS-like"/>
</dbReference>
<dbReference type="GO" id="GO:0005886">
    <property type="term" value="C:plasma membrane"/>
    <property type="evidence" value="ECO:0007669"/>
    <property type="project" value="UniProtKB-SubCell"/>
</dbReference>
<accession>A0A3E2TL55</accession>
<dbReference type="PANTHER" id="PTHR45453">
    <property type="entry name" value="PHOSPHATE REGULON SENSOR PROTEIN PHOR"/>
    <property type="match status" value="1"/>
</dbReference>
<keyword evidence="4" id="KW-1003">Cell membrane</keyword>
<keyword evidence="7 13" id="KW-0418">Kinase</keyword>
<keyword evidence="5" id="KW-0808">Transferase</keyword>
<gene>
    <name evidence="13" type="ORF">DXA39_01180</name>
</gene>
<feature type="transmembrane region" description="Helical" evidence="11">
    <location>
        <begin position="37"/>
        <end position="60"/>
    </location>
</feature>
<evidence type="ECO:0000313" key="13">
    <source>
        <dbReference type="EMBL" id="RGB78094.1"/>
    </source>
</evidence>
<evidence type="ECO:0000256" key="11">
    <source>
        <dbReference type="SAM" id="Phobius"/>
    </source>
</evidence>
<dbReference type="Gene3D" id="3.30.565.10">
    <property type="entry name" value="Histidine kinase-like ATPase, C-terminal domain"/>
    <property type="match status" value="1"/>
</dbReference>
<dbReference type="OrthoDB" id="9780487at2"/>
<evidence type="ECO:0000256" key="2">
    <source>
        <dbReference type="ARBA" id="ARBA00004651"/>
    </source>
</evidence>
<evidence type="ECO:0000256" key="1">
    <source>
        <dbReference type="ARBA" id="ARBA00000085"/>
    </source>
</evidence>
<organism evidence="13 14">
    <name type="scientific">Anaerococcus nagyae</name>
    <dbReference type="NCBI Taxonomy" id="1755241"/>
    <lineage>
        <taxon>Bacteria</taxon>
        <taxon>Bacillati</taxon>
        <taxon>Bacillota</taxon>
        <taxon>Tissierellia</taxon>
        <taxon>Tissierellales</taxon>
        <taxon>Peptoniphilaceae</taxon>
        <taxon>Anaerococcus</taxon>
    </lineage>
</organism>
<evidence type="ECO:0000256" key="5">
    <source>
        <dbReference type="ARBA" id="ARBA00022679"/>
    </source>
</evidence>
<protein>
    <recommendedName>
        <fullName evidence="3">histidine kinase</fullName>
        <ecNumber evidence="3">2.7.13.3</ecNumber>
    </recommendedName>
</protein>
<dbReference type="GO" id="GO:0016036">
    <property type="term" value="P:cellular response to phosphate starvation"/>
    <property type="evidence" value="ECO:0007669"/>
    <property type="project" value="TreeGrafter"/>
</dbReference>
<evidence type="ECO:0000313" key="14">
    <source>
        <dbReference type="Proteomes" id="UP000261011"/>
    </source>
</evidence>
<evidence type="ECO:0000256" key="7">
    <source>
        <dbReference type="ARBA" id="ARBA00022777"/>
    </source>
</evidence>
<dbReference type="PROSITE" id="PS50109">
    <property type="entry name" value="HIS_KIN"/>
    <property type="match status" value="1"/>
</dbReference>
<dbReference type="GO" id="GO:0000155">
    <property type="term" value="F:phosphorelay sensor kinase activity"/>
    <property type="evidence" value="ECO:0007669"/>
    <property type="project" value="TreeGrafter"/>
</dbReference>
<dbReference type="AlphaFoldDB" id="A0A3E2TL55"/>
<name>A0A3E2TL55_9FIRM</name>
<evidence type="ECO:0000256" key="9">
    <source>
        <dbReference type="ARBA" id="ARBA00023012"/>
    </source>
</evidence>
<proteinExistence type="predicted"/>
<dbReference type="Pfam" id="PF02518">
    <property type="entry name" value="HATPase_c"/>
    <property type="match status" value="1"/>
</dbReference>
<feature type="domain" description="Histidine kinase" evidence="12">
    <location>
        <begin position="118"/>
        <end position="317"/>
    </location>
</feature>
<keyword evidence="6 11" id="KW-0812">Transmembrane</keyword>
<feature type="transmembrane region" description="Helical" evidence="11">
    <location>
        <begin position="12"/>
        <end position="31"/>
    </location>
</feature>
<evidence type="ECO:0000256" key="6">
    <source>
        <dbReference type="ARBA" id="ARBA00022692"/>
    </source>
</evidence>
<dbReference type="EMBL" id="QVEU01000001">
    <property type="protein sequence ID" value="RGB78094.1"/>
    <property type="molecule type" value="Genomic_DNA"/>
</dbReference>
<evidence type="ECO:0000256" key="4">
    <source>
        <dbReference type="ARBA" id="ARBA00022475"/>
    </source>
</evidence>
<dbReference type="EC" id="2.7.13.3" evidence="3"/>
<sequence>MKEIVRFLKIKTHVLIIFSLYIVFLFASTLFGIDRNYILYIMLVSVLLFLVDIVISFINYKKISNALTYWADDPSMDPPDIINNTKFFEEIDSINKLNKEMEKSFDLKMKEFKDYMTMWAHQVKTPLFSLDLILNDHPVDSHAARAEVFEIEEYIESLLSYIRLESLSTDFVFKKQSLDKLIRSSIKKYSKLFIKKKNKVKFCPTELFITTDEKWFGLILDQILSNSNKYTQNGEISIYMKGKNLVIEDTGIGIRKEDLPRVFDKSYTGYNGRIYKKSTGIGLNLVKTTAENLSIDVDIESEVGIGSKLILNLAREIN</sequence>
<dbReference type="InterPro" id="IPR036890">
    <property type="entry name" value="HATPase_C_sf"/>
</dbReference>
<dbReference type="Proteomes" id="UP000261011">
    <property type="component" value="Unassembled WGS sequence"/>
</dbReference>
<dbReference type="SUPFAM" id="SSF55874">
    <property type="entry name" value="ATPase domain of HSP90 chaperone/DNA topoisomerase II/histidine kinase"/>
    <property type="match status" value="1"/>
</dbReference>
<dbReference type="InterPro" id="IPR003594">
    <property type="entry name" value="HATPase_dom"/>
</dbReference>
<dbReference type="GO" id="GO:0004721">
    <property type="term" value="F:phosphoprotein phosphatase activity"/>
    <property type="evidence" value="ECO:0007669"/>
    <property type="project" value="TreeGrafter"/>
</dbReference>
<evidence type="ECO:0000259" key="12">
    <source>
        <dbReference type="PROSITE" id="PS50109"/>
    </source>
</evidence>
<dbReference type="SMART" id="SM00387">
    <property type="entry name" value="HATPase_c"/>
    <property type="match status" value="1"/>
</dbReference>
<comment type="caution">
    <text evidence="13">The sequence shown here is derived from an EMBL/GenBank/DDBJ whole genome shotgun (WGS) entry which is preliminary data.</text>
</comment>
<comment type="catalytic activity">
    <reaction evidence="1">
        <text>ATP + protein L-histidine = ADP + protein N-phospho-L-histidine.</text>
        <dbReference type="EC" id="2.7.13.3"/>
    </reaction>
</comment>
<dbReference type="InterPro" id="IPR005467">
    <property type="entry name" value="His_kinase_dom"/>
</dbReference>
<dbReference type="RefSeq" id="WP_117520284.1">
    <property type="nucleotide sequence ID" value="NZ_QVEU01000001.1"/>
</dbReference>